<evidence type="ECO:0000313" key="3">
    <source>
        <dbReference type="Proteomes" id="UP001595453"/>
    </source>
</evidence>
<keyword evidence="3" id="KW-1185">Reference proteome</keyword>
<dbReference type="InterPro" id="IPR045886">
    <property type="entry name" value="ThiF/MoeB/HesA"/>
</dbReference>
<dbReference type="PANTHER" id="PTHR10953:SF102">
    <property type="entry name" value="ADENYLYLTRANSFERASE AND SULFURTRANSFERASE MOCS3"/>
    <property type="match status" value="1"/>
</dbReference>
<protein>
    <submittedName>
        <fullName evidence="2">HesA/MoeB/ThiF family protein</fullName>
    </submittedName>
</protein>
<dbReference type="NCBIfam" id="NF004281">
    <property type="entry name" value="PRK05690.1"/>
    <property type="match status" value="1"/>
</dbReference>
<dbReference type="RefSeq" id="WP_377123710.1">
    <property type="nucleotide sequence ID" value="NZ_JBHRSD010000015.1"/>
</dbReference>
<dbReference type="InterPro" id="IPR035985">
    <property type="entry name" value="Ubiquitin-activating_enz"/>
</dbReference>
<dbReference type="Gene3D" id="3.40.50.720">
    <property type="entry name" value="NAD(P)-binding Rossmann-like Domain"/>
    <property type="match status" value="1"/>
</dbReference>
<name>A0ABV7CJJ6_9GAMM</name>
<dbReference type="InterPro" id="IPR000594">
    <property type="entry name" value="ThiF_NAD_FAD-bd"/>
</dbReference>
<gene>
    <name evidence="2" type="ORF">ACFOEE_09840</name>
</gene>
<dbReference type="PANTHER" id="PTHR10953">
    <property type="entry name" value="UBIQUITIN-ACTIVATING ENZYME E1"/>
    <property type="match status" value="1"/>
</dbReference>
<comment type="caution">
    <text evidence="2">The sequence shown here is derived from an EMBL/GenBank/DDBJ whole genome shotgun (WGS) entry which is preliminary data.</text>
</comment>
<evidence type="ECO:0000313" key="2">
    <source>
        <dbReference type="EMBL" id="MFC3032819.1"/>
    </source>
</evidence>
<proteinExistence type="predicted"/>
<dbReference type="EMBL" id="JBHRSD010000015">
    <property type="protein sequence ID" value="MFC3032819.1"/>
    <property type="molecule type" value="Genomic_DNA"/>
</dbReference>
<sequence length="252" mass="27787">MHLDEKNTMRYCRHILLPAIQEDGQETLLQSHALVVGAGGLGCAVLPYLAAAGVGRISLFDADTVDITNLQRQILHTESRVGMNKVHSAIETLSALNSEIHLAAYEEHFTENHAELIKSADVVIDCSDNIETRLLLNRLCWQHQTPLISGSAIRMEGQLIHFPMRDNDPCYACVAALFTEHSLSCMEAGVLSPVVGTIGTLQASEALKALLQLQPERVSLLLYDALQLEFRRFSVPKQASCSVCSEPRNTKR</sequence>
<feature type="domain" description="THIF-type NAD/FAD binding fold" evidence="1">
    <location>
        <begin position="11"/>
        <end position="243"/>
    </location>
</feature>
<dbReference type="SUPFAM" id="SSF69572">
    <property type="entry name" value="Activating enzymes of the ubiquitin-like proteins"/>
    <property type="match status" value="1"/>
</dbReference>
<evidence type="ECO:0000259" key="1">
    <source>
        <dbReference type="Pfam" id="PF00899"/>
    </source>
</evidence>
<accession>A0ABV7CJJ6</accession>
<dbReference type="Proteomes" id="UP001595453">
    <property type="component" value="Unassembled WGS sequence"/>
</dbReference>
<dbReference type="Pfam" id="PF00899">
    <property type="entry name" value="ThiF"/>
    <property type="match status" value="1"/>
</dbReference>
<organism evidence="2 3">
    <name type="scientific">Pseudoalteromonas fenneropenaei</name>
    <dbReference type="NCBI Taxonomy" id="1737459"/>
    <lineage>
        <taxon>Bacteria</taxon>
        <taxon>Pseudomonadati</taxon>
        <taxon>Pseudomonadota</taxon>
        <taxon>Gammaproteobacteria</taxon>
        <taxon>Alteromonadales</taxon>
        <taxon>Pseudoalteromonadaceae</taxon>
        <taxon>Pseudoalteromonas</taxon>
    </lineage>
</organism>
<reference evidence="3" key="1">
    <citation type="journal article" date="2019" name="Int. J. Syst. Evol. Microbiol.">
        <title>The Global Catalogue of Microorganisms (GCM) 10K type strain sequencing project: providing services to taxonomists for standard genome sequencing and annotation.</title>
        <authorList>
            <consortium name="The Broad Institute Genomics Platform"/>
            <consortium name="The Broad Institute Genome Sequencing Center for Infectious Disease"/>
            <person name="Wu L."/>
            <person name="Ma J."/>
        </authorList>
    </citation>
    <scope>NUCLEOTIDE SEQUENCE [LARGE SCALE GENOMIC DNA]</scope>
    <source>
        <strain evidence="3">KCTC 42730</strain>
    </source>
</reference>
<dbReference type="CDD" id="cd00757">
    <property type="entry name" value="ThiF_MoeB_HesA_family"/>
    <property type="match status" value="1"/>
</dbReference>